<evidence type="ECO:0000256" key="3">
    <source>
        <dbReference type="ARBA" id="ARBA00022989"/>
    </source>
</evidence>
<feature type="region of interest" description="Disordered" evidence="5">
    <location>
        <begin position="51"/>
        <end position="78"/>
    </location>
</feature>
<dbReference type="InterPro" id="IPR004842">
    <property type="entry name" value="SLC12A_fam"/>
</dbReference>
<feature type="compositionally biased region" description="Low complexity" evidence="5">
    <location>
        <begin position="51"/>
        <end position="67"/>
    </location>
</feature>
<dbReference type="Pfam" id="PF03522">
    <property type="entry name" value="SLC12"/>
    <property type="match status" value="1"/>
</dbReference>
<dbReference type="InterPro" id="IPR018491">
    <property type="entry name" value="SLC12_C"/>
</dbReference>
<keyword evidence="4" id="KW-0472">Membrane</keyword>
<reference evidence="8" key="1">
    <citation type="submission" date="2022-11" db="UniProtKB">
        <authorList>
            <consortium name="WormBaseParasite"/>
        </authorList>
    </citation>
    <scope>IDENTIFICATION</scope>
</reference>
<dbReference type="GO" id="GO:1990573">
    <property type="term" value="P:potassium ion import across plasma membrane"/>
    <property type="evidence" value="ECO:0007669"/>
    <property type="project" value="TreeGrafter"/>
</dbReference>
<protein>
    <submittedName>
        <fullName evidence="8">SLC12A transporter C-terminal domain-containing protein</fullName>
    </submittedName>
</protein>
<keyword evidence="2" id="KW-0812">Transmembrane</keyword>
<dbReference type="GO" id="GO:0055075">
    <property type="term" value="P:potassium ion homeostasis"/>
    <property type="evidence" value="ECO:0007669"/>
    <property type="project" value="TreeGrafter"/>
</dbReference>
<dbReference type="PANTHER" id="PTHR11827">
    <property type="entry name" value="SOLUTE CARRIER FAMILY 12, CATION COTRANSPORTERS"/>
    <property type="match status" value="1"/>
</dbReference>
<dbReference type="WBParaSite" id="nRc.2.0.1.t05262-RA">
    <property type="protein sequence ID" value="nRc.2.0.1.t05262-RA"/>
    <property type="gene ID" value="nRc.2.0.1.g05262"/>
</dbReference>
<evidence type="ECO:0000256" key="1">
    <source>
        <dbReference type="ARBA" id="ARBA00004141"/>
    </source>
</evidence>
<keyword evidence="7" id="KW-1185">Reference proteome</keyword>
<evidence type="ECO:0000259" key="6">
    <source>
        <dbReference type="Pfam" id="PF03522"/>
    </source>
</evidence>
<accession>A0A915HV23</accession>
<dbReference type="GO" id="GO:0006884">
    <property type="term" value="P:cell volume homeostasis"/>
    <property type="evidence" value="ECO:0007669"/>
    <property type="project" value="TreeGrafter"/>
</dbReference>
<evidence type="ECO:0000256" key="4">
    <source>
        <dbReference type="ARBA" id="ARBA00023136"/>
    </source>
</evidence>
<evidence type="ECO:0000256" key="5">
    <source>
        <dbReference type="SAM" id="MobiDB-lite"/>
    </source>
</evidence>
<feature type="domain" description="SLC12A transporter C-terminal" evidence="6">
    <location>
        <begin position="160"/>
        <end position="341"/>
    </location>
</feature>
<evidence type="ECO:0000313" key="7">
    <source>
        <dbReference type="Proteomes" id="UP000887565"/>
    </source>
</evidence>
<keyword evidence="3" id="KW-1133">Transmembrane helix</keyword>
<organism evidence="7 8">
    <name type="scientific">Romanomermis culicivorax</name>
    <name type="common">Nematode worm</name>
    <dbReference type="NCBI Taxonomy" id="13658"/>
    <lineage>
        <taxon>Eukaryota</taxon>
        <taxon>Metazoa</taxon>
        <taxon>Ecdysozoa</taxon>
        <taxon>Nematoda</taxon>
        <taxon>Enoplea</taxon>
        <taxon>Dorylaimia</taxon>
        <taxon>Mermithida</taxon>
        <taxon>Mermithoidea</taxon>
        <taxon>Mermithidae</taxon>
        <taxon>Romanomermis</taxon>
    </lineage>
</organism>
<dbReference type="AlphaFoldDB" id="A0A915HV23"/>
<dbReference type="GO" id="GO:0055078">
    <property type="term" value="P:sodium ion homeostasis"/>
    <property type="evidence" value="ECO:0007669"/>
    <property type="project" value="TreeGrafter"/>
</dbReference>
<dbReference type="Proteomes" id="UP000887565">
    <property type="component" value="Unplaced"/>
</dbReference>
<dbReference type="GO" id="GO:0055064">
    <property type="term" value="P:chloride ion homeostasis"/>
    <property type="evidence" value="ECO:0007669"/>
    <property type="project" value="TreeGrafter"/>
</dbReference>
<comment type="subcellular location">
    <subcellularLocation>
        <location evidence="1">Membrane</location>
        <topology evidence="1">Multi-pass membrane protein</topology>
    </subcellularLocation>
</comment>
<name>A0A915HV23_ROMCU</name>
<dbReference type="GO" id="GO:0008511">
    <property type="term" value="F:sodium:potassium:chloride symporter activity"/>
    <property type="evidence" value="ECO:0007669"/>
    <property type="project" value="TreeGrafter"/>
</dbReference>
<dbReference type="GO" id="GO:0016020">
    <property type="term" value="C:membrane"/>
    <property type="evidence" value="ECO:0007669"/>
    <property type="project" value="UniProtKB-SubCell"/>
</dbReference>
<proteinExistence type="predicted"/>
<evidence type="ECO:0000313" key="8">
    <source>
        <dbReference type="WBParaSite" id="nRc.2.0.1.t05262-RA"/>
    </source>
</evidence>
<dbReference type="PANTHER" id="PTHR11827:SF7">
    <property type="entry name" value="SOLUTE CARRIER FAMILY 12 PROTEIN B0303.11"/>
    <property type="match status" value="1"/>
</dbReference>
<evidence type="ECO:0000256" key="2">
    <source>
        <dbReference type="ARBA" id="ARBA00022692"/>
    </source>
</evidence>
<sequence>MIKQYLYLLSVIVDRMSNEKYHQMSSFALSVPTQDQQTKPKFAFKMNLRPPSRNSSLSSIASCASSSNDPVNRPDGLSFKSGTISNRRVSQLQRELDLAMDAYRLKRKYGVVDVWWLNDDGDLINRCTKVKCYSAMPLGCTTLGRKDIGTRDSKTLRQWDAGGLTLLLAHLITSKRSYLGGATMRLFTFASDKEKIPEEKQGLQNLLEKFRIKCSEINVIGDETPPHPWTVGDFERTVNMFKRSPNDTDYIANPAYYVTDNQLDLLRYKTSIYLKTRDLVAEMSKNSDLIIITMPIPRRGREGACLYFTWLEMLTRGLSTSPDTPVMLIRGNQEDVLTFYS</sequence>